<feature type="region of interest" description="Disordered" evidence="1">
    <location>
        <begin position="220"/>
        <end position="239"/>
    </location>
</feature>
<dbReference type="InterPro" id="IPR021255">
    <property type="entry name" value="DUF2807"/>
</dbReference>
<dbReference type="Gene3D" id="2.160.20.120">
    <property type="match status" value="1"/>
</dbReference>
<dbReference type="Proteomes" id="UP000192277">
    <property type="component" value="Unassembled WGS sequence"/>
</dbReference>
<dbReference type="EMBL" id="LWBO01000015">
    <property type="protein sequence ID" value="OQP46366.1"/>
    <property type="molecule type" value="Genomic_DNA"/>
</dbReference>
<feature type="compositionally biased region" description="Polar residues" evidence="1">
    <location>
        <begin position="223"/>
        <end position="233"/>
    </location>
</feature>
<gene>
    <name evidence="3" type="ORF">A4D02_31715</name>
</gene>
<dbReference type="PANTHER" id="PTHR39200:SF1">
    <property type="entry name" value="AUTO-TRANSPORTER ADHESIN HEAD GIN DOMAIN-CONTAINING PROTEIN-RELATED"/>
    <property type="match status" value="1"/>
</dbReference>
<name>A0ABX3NVC4_9BACT</name>
<keyword evidence="4" id="KW-1185">Reference proteome</keyword>
<feature type="domain" description="Putative auto-transporter adhesin head GIN" evidence="2">
    <location>
        <begin position="43"/>
        <end position="222"/>
    </location>
</feature>
<dbReference type="PANTHER" id="PTHR39200">
    <property type="entry name" value="HYPOTHETICAL EXPORTED PROTEIN"/>
    <property type="match status" value="1"/>
</dbReference>
<evidence type="ECO:0000259" key="2">
    <source>
        <dbReference type="Pfam" id="PF10988"/>
    </source>
</evidence>
<proteinExistence type="predicted"/>
<evidence type="ECO:0000256" key="1">
    <source>
        <dbReference type="SAM" id="MobiDB-lite"/>
    </source>
</evidence>
<comment type="caution">
    <text evidence="3">The sequence shown here is derived from an EMBL/GenBank/DDBJ whole genome shotgun (WGS) entry which is preliminary data.</text>
</comment>
<reference evidence="3 4" key="1">
    <citation type="submission" date="2016-04" db="EMBL/GenBank/DDBJ databases">
        <authorList>
            <person name="Chen L."/>
            <person name="Zhuang W."/>
            <person name="Wang G."/>
        </authorList>
    </citation>
    <scope>NUCLEOTIDE SEQUENCE [LARGE SCALE GENOMIC DNA]</scope>
    <source>
        <strain evidence="4">GR20</strain>
    </source>
</reference>
<protein>
    <recommendedName>
        <fullName evidence="2">Putative auto-transporter adhesin head GIN domain-containing protein</fullName>
    </recommendedName>
</protein>
<accession>A0ABX3NVC4</accession>
<evidence type="ECO:0000313" key="3">
    <source>
        <dbReference type="EMBL" id="OQP46366.1"/>
    </source>
</evidence>
<dbReference type="Pfam" id="PF10988">
    <property type="entry name" value="DUF2807"/>
    <property type="match status" value="1"/>
</dbReference>
<sequence>MKKISLVLLIALIGLNSCFFHGHRVKGNGQMTTQTKQFGDIKGVALSSDFDVFLTQGSPAGVKIEAEENIIPHIDMHIENDVLNIETEDNIWLQPRRHVNIYVTSPVFNVIHSSGSGNIKSETKITSDDKLKLGASGSGDIKIEVDAPEIDASVSGSGGVELAGETKKISGDVSGSGNIKAFNLMAEESNMNVSGSGNVQVYSSVKLVANVSGSGDVRYKGAAQTSTNVSGSGSVKKVD</sequence>
<organism evidence="3 4">
    <name type="scientific">Niastella koreensis</name>
    <dbReference type="NCBI Taxonomy" id="354356"/>
    <lineage>
        <taxon>Bacteria</taxon>
        <taxon>Pseudomonadati</taxon>
        <taxon>Bacteroidota</taxon>
        <taxon>Chitinophagia</taxon>
        <taxon>Chitinophagales</taxon>
        <taxon>Chitinophagaceae</taxon>
        <taxon>Niastella</taxon>
    </lineage>
</organism>
<dbReference type="RefSeq" id="WP_014221212.1">
    <property type="nucleotide sequence ID" value="NZ_LWBO01000015.1"/>
</dbReference>
<evidence type="ECO:0000313" key="4">
    <source>
        <dbReference type="Proteomes" id="UP000192277"/>
    </source>
</evidence>